<feature type="compositionally biased region" description="Low complexity" evidence="1">
    <location>
        <begin position="130"/>
        <end position="144"/>
    </location>
</feature>
<name>A0ABD2MYN9_9CUCU</name>
<feature type="region of interest" description="Disordered" evidence="1">
    <location>
        <begin position="78"/>
        <end position="171"/>
    </location>
</feature>
<keyword evidence="3" id="KW-1185">Reference proteome</keyword>
<dbReference type="EMBL" id="JABFTP020000042">
    <property type="protein sequence ID" value="KAL3271114.1"/>
    <property type="molecule type" value="Genomic_DNA"/>
</dbReference>
<evidence type="ECO:0000256" key="1">
    <source>
        <dbReference type="SAM" id="MobiDB-lite"/>
    </source>
</evidence>
<feature type="compositionally biased region" description="Basic and acidic residues" evidence="1">
    <location>
        <begin position="78"/>
        <end position="92"/>
    </location>
</feature>
<reference evidence="2 3" key="1">
    <citation type="journal article" date="2021" name="BMC Biol.">
        <title>Horizontally acquired antibacterial genes associated with adaptive radiation of ladybird beetles.</title>
        <authorList>
            <person name="Li H.S."/>
            <person name="Tang X.F."/>
            <person name="Huang Y.H."/>
            <person name="Xu Z.Y."/>
            <person name="Chen M.L."/>
            <person name="Du X.Y."/>
            <person name="Qiu B.Y."/>
            <person name="Chen P.T."/>
            <person name="Zhang W."/>
            <person name="Slipinski A."/>
            <person name="Escalona H.E."/>
            <person name="Waterhouse R.M."/>
            <person name="Zwick A."/>
            <person name="Pang H."/>
        </authorList>
    </citation>
    <scope>NUCLEOTIDE SEQUENCE [LARGE SCALE GENOMIC DNA]</scope>
    <source>
        <strain evidence="2">SYSU2018</strain>
    </source>
</reference>
<evidence type="ECO:0000313" key="2">
    <source>
        <dbReference type="EMBL" id="KAL3271114.1"/>
    </source>
</evidence>
<protein>
    <submittedName>
        <fullName evidence="2">Uncharacterized protein</fullName>
    </submittedName>
</protein>
<evidence type="ECO:0000313" key="3">
    <source>
        <dbReference type="Proteomes" id="UP001516400"/>
    </source>
</evidence>
<sequence>QPAVPKKSPKRTPGQPVDNTKMVIKIDKEFYDIEAKDNTSIKNGCNNNDDNVESKNTVGEKCEVSIEKKIELKECKNLKDKVDDKNVENSRKDSRRGHSRNSSKPDKDHVLRYRPPKSQKTGATSRNESQVVKQNTQNKNVQNNFGLAKSKSEGNPFRHKGAKKCVERPKL</sequence>
<comment type="caution">
    <text evidence="2">The sequence shown here is derived from an EMBL/GenBank/DDBJ whole genome shotgun (WGS) entry which is preliminary data.</text>
</comment>
<feature type="region of interest" description="Disordered" evidence="1">
    <location>
        <begin position="1"/>
        <end position="21"/>
    </location>
</feature>
<accession>A0ABD2MYN9</accession>
<feature type="compositionally biased region" description="Polar residues" evidence="1">
    <location>
        <begin position="118"/>
        <end position="129"/>
    </location>
</feature>
<dbReference type="Proteomes" id="UP001516400">
    <property type="component" value="Unassembled WGS sequence"/>
</dbReference>
<organism evidence="2 3">
    <name type="scientific">Cryptolaemus montrouzieri</name>
    <dbReference type="NCBI Taxonomy" id="559131"/>
    <lineage>
        <taxon>Eukaryota</taxon>
        <taxon>Metazoa</taxon>
        <taxon>Ecdysozoa</taxon>
        <taxon>Arthropoda</taxon>
        <taxon>Hexapoda</taxon>
        <taxon>Insecta</taxon>
        <taxon>Pterygota</taxon>
        <taxon>Neoptera</taxon>
        <taxon>Endopterygota</taxon>
        <taxon>Coleoptera</taxon>
        <taxon>Polyphaga</taxon>
        <taxon>Cucujiformia</taxon>
        <taxon>Coccinelloidea</taxon>
        <taxon>Coccinellidae</taxon>
        <taxon>Scymninae</taxon>
        <taxon>Scymnini</taxon>
        <taxon>Cryptolaemus</taxon>
    </lineage>
</organism>
<proteinExistence type="predicted"/>
<feature type="non-terminal residue" evidence="2">
    <location>
        <position position="1"/>
    </location>
</feature>
<feature type="region of interest" description="Disordered" evidence="1">
    <location>
        <begin position="37"/>
        <end position="60"/>
    </location>
</feature>
<feature type="non-terminal residue" evidence="2">
    <location>
        <position position="171"/>
    </location>
</feature>
<feature type="compositionally biased region" description="Polar residues" evidence="1">
    <location>
        <begin position="40"/>
        <end position="57"/>
    </location>
</feature>
<gene>
    <name evidence="2" type="ORF">HHI36_021609</name>
</gene>
<dbReference type="AlphaFoldDB" id="A0ABD2MYN9"/>